<evidence type="ECO:0000313" key="2">
    <source>
        <dbReference type="EMBL" id="TWT64229.1"/>
    </source>
</evidence>
<dbReference type="AlphaFoldDB" id="A0A5C5XNV3"/>
<sequence length="81" mass="9665">MSDEAKSWISSWSVQIFFVLMAVVVFYFMTAGFIWGFFNEYGSVSLRDSVFAPAAQITKRSMWYAEYTDWQKLWWLKNIPR</sequence>
<proteinExistence type="predicted"/>
<feature type="transmembrane region" description="Helical" evidence="1">
    <location>
        <begin position="12"/>
        <end position="38"/>
    </location>
</feature>
<dbReference type="EMBL" id="SJPG01000001">
    <property type="protein sequence ID" value="TWT64229.1"/>
    <property type="molecule type" value="Genomic_DNA"/>
</dbReference>
<evidence type="ECO:0000256" key="1">
    <source>
        <dbReference type="SAM" id="Phobius"/>
    </source>
</evidence>
<gene>
    <name evidence="2" type="ORF">Pan54_49900</name>
</gene>
<protein>
    <submittedName>
        <fullName evidence="2">Uncharacterized protein</fullName>
    </submittedName>
</protein>
<accession>A0A5C5XNV3</accession>
<comment type="caution">
    <text evidence="2">The sequence shown here is derived from an EMBL/GenBank/DDBJ whole genome shotgun (WGS) entry which is preliminary data.</text>
</comment>
<evidence type="ECO:0000313" key="3">
    <source>
        <dbReference type="Proteomes" id="UP000316095"/>
    </source>
</evidence>
<organism evidence="2 3">
    <name type="scientific">Rubinisphaera italica</name>
    <dbReference type="NCBI Taxonomy" id="2527969"/>
    <lineage>
        <taxon>Bacteria</taxon>
        <taxon>Pseudomonadati</taxon>
        <taxon>Planctomycetota</taxon>
        <taxon>Planctomycetia</taxon>
        <taxon>Planctomycetales</taxon>
        <taxon>Planctomycetaceae</taxon>
        <taxon>Rubinisphaera</taxon>
    </lineage>
</organism>
<keyword evidence="3" id="KW-1185">Reference proteome</keyword>
<dbReference type="RefSeq" id="WP_146505956.1">
    <property type="nucleotide sequence ID" value="NZ_SJPG01000001.1"/>
</dbReference>
<name>A0A5C5XNV3_9PLAN</name>
<keyword evidence="1" id="KW-1133">Transmembrane helix</keyword>
<keyword evidence="1" id="KW-0472">Membrane</keyword>
<dbReference type="Proteomes" id="UP000316095">
    <property type="component" value="Unassembled WGS sequence"/>
</dbReference>
<reference evidence="2 3" key="1">
    <citation type="submission" date="2019-02" db="EMBL/GenBank/DDBJ databases">
        <title>Deep-cultivation of Planctomycetes and their phenomic and genomic characterization uncovers novel biology.</title>
        <authorList>
            <person name="Wiegand S."/>
            <person name="Jogler M."/>
            <person name="Boedeker C."/>
            <person name="Pinto D."/>
            <person name="Vollmers J."/>
            <person name="Rivas-Marin E."/>
            <person name="Kohn T."/>
            <person name="Peeters S.H."/>
            <person name="Heuer A."/>
            <person name="Rast P."/>
            <person name="Oberbeckmann S."/>
            <person name="Bunk B."/>
            <person name="Jeske O."/>
            <person name="Meyerdierks A."/>
            <person name="Storesund J.E."/>
            <person name="Kallscheuer N."/>
            <person name="Luecker S."/>
            <person name="Lage O.M."/>
            <person name="Pohl T."/>
            <person name="Merkel B.J."/>
            <person name="Hornburger P."/>
            <person name="Mueller R.-W."/>
            <person name="Bruemmer F."/>
            <person name="Labrenz M."/>
            <person name="Spormann A.M."/>
            <person name="Op Den Camp H."/>
            <person name="Overmann J."/>
            <person name="Amann R."/>
            <person name="Jetten M.S.M."/>
            <person name="Mascher T."/>
            <person name="Medema M.H."/>
            <person name="Devos D.P."/>
            <person name="Kaster A.-K."/>
            <person name="Ovreas L."/>
            <person name="Rohde M."/>
            <person name="Galperin M.Y."/>
            <person name="Jogler C."/>
        </authorList>
    </citation>
    <scope>NUCLEOTIDE SEQUENCE [LARGE SCALE GENOMIC DNA]</scope>
    <source>
        <strain evidence="2 3">Pan54</strain>
    </source>
</reference>
<keyword evidence="1" id="KW-0812">Transmembrane</keyword>